<feature type="compositionally biased region" description="Pro residues" evidence="1">
    <location>
        <begin position="506"/>
        <end position="518"/>
    </location>
</feature>
<evidence type="ECO:0000313" key="3">
    <source>
        <dbReference type="EMBL" id="BAC17952.1"/>
    </source>
</evidence>
<proteinExistence type="predicted"/>
<keyword evidence="2" id="KW-1133">Transmembrane helix</keyword>
<feature type="compositionally biased region" description="Pro residues" evidence="1">
    <location>
        <begin position="447"/>
        <end position="483"/>
    </location>
</feature>
<evidence type="ECO:0000256" key="1">
    <source>
        <dbReference type="SAM" id="MobiDB-lite"/>
    </source>
</evidence>
<feature type="compositionally biased region" description="Polar residues" evidence="1">
    <location>
        <begin position="520"/>
        <end position="532"/>
    </location>
</feature>
<evidence type="ECO:0000313" key="4">
    <source>
        <dbReference type="Proteomes" id="UP000001409"/>
    </source>
</evidence>
<feature type="transmembrane region" description="Helical" evidence="2">
    <location>
        <begin position="239"/>
        <end position="258"/>
    </location>
</feature>
<feature type="compositionally biased region" description="Low complexity" evidence="1">
    <location>
        <begin position="383"/>
        <end position="396"/>
    </location>
</feature>
<reference evidence="3 4" key="1">
    <citation type="journal article" date="2003" name="Genome Res.">
        <title>Comparative complete genome sequence analysis of the amino acid replacements responsible for the thermostability of Corynebacterium efficiens.</title>
        <authorList>
            <person name="Nishio Y."/>
            <person name="Nakamura Y."/>
            <person name="Kawarabayasi Y."/>
            <person name="Usuda Y."/>
            <person name="Kimura E."/>
            <person name="Sugimoto S."/>
            <person name="Matsui K."/>
            <person name="Yamagishi A."/>
            <person name="Kikuchi H."/>
            <person name="Ikeo K."/>
            <person name="Gojobori T."/>
        </authorList>
    </citation>
    <scope>NUCLEOTIDE SEQUENCE [LARGE SCALE GENOMIC DNA]</scope>
    <source>
        <strain evidence="4">DSM 44549 / YS-314 / AJ 12310 / JCM 11189 / NBRC 100395</strain>
    </source>
</reference>
<feature type="transmembrane region" description="Helical" evidence="2">
    <location>
        <begin position="264"/>
        <end position="283"/>
    </location>
</feature>
<dbReference type="eggNOG" id="COG3266">
    <property type="taxonomic scope" value="Bacteria"/>
</dbReference>
<dbReference type="KEGG" id="cef:CE1142"/>
<protein>
    <submittedName>
        <fullName evidence="3">Uncharacterized protein</fullName>
    </submittedName>
</protein>
<dbReference type="HOGENOM" id="CLU_448852_0_0_11"/>
<feature type="compositionally biased region" description="Low complexity" evidence="1">
    <location>
        <begin position="434"/>
        <end position="446"/>
    </location>
</feature>
<keyword evidence="2" id="KW-0472">Membrane</keyword>
<feature type="region of interest" description="Disordered" evidence="1">
    <location>
        <begin position="345"/>
        <end position="608"/>
    </location>
</feature>
<keyword evidence="4" id="KW-1185">Reference proteome</keyword>
<feature type="transmembrane region" description="Helical" evidence="2">
    <location>
        <begin position="303"/>
        <end position="322"/>
    </location>
</feature>
<organism evidence="3 4">
    <name type="scientific">Corynebacterium efficiens (strain DSM 44549 / YS-314 / AJ 12310 / JCM 11189 / NBRC 100395)</name>
    <dbReference type="NCBI Taxonomy" id="196164"/>
    <lineage>
        <taxon>Bacteria</taxon>
        <taxon>Bacillati</taxon>
        <taxon>Actinomycetota</taxon>
        <taxon>Actinomycetes</taxon>
        <taxon>Mycobacteriales</taxon>
        <taxon>Corynebacteriaceae</taxon>
        <taxon>Corynebacterium</taxon>
    </lineage>
</organism>
<dbReference type="STRING" id="196164.gene:10741550"/>
<accession>Q8FQH7</accession>
<feature type="compositionally biased region" description="Low complexity" evidence="1">
    <location>
        <begin position="555"/>
        <end position="573"/>
    </location>
</feature>
<dbReference type="Proteomes" id="UP000001409">
    <property type="component" value="Chromosome"/>
</dbReference>
<dbReference type="EMBL" id="BA000035">
    <property type="protein sequence ID" value="BAC17952.1"/>
    <property type="molecule type" value="Genomic_DNA"/>
</dbReference>
<sequence length="608" mass="64634">MVESLLIPTNGGDTVSVVVGTTVVGTLPDPSVVSDSQIARVYASGLIPTCKLVLTPAQHPAAHISLYKSDGGVPFNNPPAKPWALLPDGSMWRVEPTRHSPFRNIRDESRVLVELRAVDEIIFVYLDGRECGILDVDAADALRGAVQTAVKDGFIPIARGCVERRDDDTISLHINALAFPLWRREDFRLRHNPMELLVPHQRNPGLYRAGLLQFIRSHERVLPATPARTHTVVTGLRRYAPLVLILLGILSFILTLSADLSAQGVVGLLGISVVLAALGLWVLGCRQYDDTRRKQPRRWEVTLPLALSVLIPSVTFASIGVFHDTRPTQNSTITAQSTTLLPFPPTQDLLSTLADGHPDDPTATVVTRAPGGTSSPPRPQSPPQDRQNAPSSVSPLLSPPMPWEEPGAAPGESSPGVPDASAPLIWAEGADNISPGSGRPSPSNPDSNPPPAVTAPTPPAPLVPRNPVLPDPVIITPPVPDAPELPNRVFLPGPIRTPDFEVPVWPEDPPTADPPPTPTSQEPIDTQDVQNPQDRKGIDLPAPGASPETTPSSVPATADQTADPAADPTATTTSVPEAPPAEQPAREAVSLTTLTGEQPPVATDSMQP</sequence>
<keyword evidence="2" id="KW-0812">Transmembrane</keyword>
<dbReference type="AlphaFoldDB" id="Q8FQH7"/>
<evidence type="ECO:0000256" key="2">
    <source>
        <dbReference type="SAM" id="Phobius"/>
    </source>
</evidence>
<name>Q8FQH7_COREF</name>